<dbReference type="Pfam" id="PF17210">
    <property type="entry name" value="SdrD_B"/>
    <property type="match status" value="2"/>
</dbReference>
<dbReference type="Gene3D" id="2.60.120.260">
    <property type="entry name" value="Galactose-binding domain-like"/>
    <property type="match status" value="2"/>
</dbReference>
<keyword evidence="7" id="KW-1185">Reference proteome</keyword>
<dbReference type="Pfam" id="PF17963">
    <property type="entry name" value="Big_9"/>
    <property type="match status" value="1"/>
</dbReference>
<dbReference type="PANTHER" id="PTHR36108:SF13">
    <property type="entry name" value="COLOSSIN-B-RELATED"/>
    <property type="match status" value="1"/>
</dbReference>
<evidence type="ECO:0000259" key="5">
    <source>
        <dbReference type="Pfam" id="PF17210"/>
    </source>
</evidence>
<comment type="subcellular location">
    <subcellularLocation>
        <location evidence="1">Secreted</location>
    </subcellularLocation>
</comment>
<feature type="domain" description="SD-repeat containing protein B" evidence="5">
    <location>
        <begin position="626"/>
        <end position="736"/>
    </location>
</feature>
<dbReference type="RefSeq" id="WP_109811857.1">
    <property type="nucleotide sequence ID" value="NZ_QGKU01000034.1"/>
</dbReference>
<dbReference type="Proteomes" id="UP000245680">
    <property type="component" value="Unassembled WGS sequence"/>
</dbReference>
<comment type="caution">
    <text evidence="6">The sequence shown here is derived from an EMBL/GenBank/DDBJ whole genome shotgun (WGS) entry which is preliminary data.</text>
</comment>
<evidence type="ECO:0000256" key="4">
    <source>
        <dbReference type="ARBA" id="ARBA00022729"/>
    </source>
</evidence>
<evidence type="ECO:0000313" key="6">
    <source>
        <dbReference type="EMBL" id="PWR02543.1"/>
    </source>
</evidence>
<dbReference type="EMBL" id="QGKU01000034">
    <property type="protein sequence ID" value="PWR02543.1"/>
    <property type="molecule type" value="Genomic_DNA"/>
</dbReference>
<dbReference type="PANTHER" id="PTHR36108">
    <property type="entry name" value="COLOSSIN-B-RELATED"/>
    <property type="match status" value="1"/>
</dbReference>
<reference evidence="6 7" key="1">
    <citation type="submission" date="2018-05" db="EMBL/GenBank/DDBJ databases">
        <title>Rhodobacteraceae gen. nov., sp. nov. isolated from sea water.</title>
        <authorList>
            <person name="Ren Y."/>
        </authorList>
    </citation>
    <scope>NUCLEOTIDE SEQUENCE [LARGE SCALE GENOMIC DNA]</scope>
    <source>
        <strain evidence="6 7">TG-679</strain>
    </source>
</reference>
<keyword evidence="3" id="KW-0964">Secreted</keyword>
<protein>
    <recommendedName>
        <fullName evidence="5">SD-repeat containing protein B domain-containing protein</fullName>
    </recommendedName>
</protein>
<dbReference type="SUPFAM" id="SSF117074">
    <property type="entry name" value="Hypothetical protein PA1324"/>
    <property type="match status" value="2"/>
</dbReference>
<dbReference type="InterPro" id="IPR013783">
    <property type="entry name" value="Ig-like_fold"/>
</dbReference>
<dbReference type="InterPro" id="IPR008979">
    <property type="entry name" value="Galactose-bd-like_sf"/>
</dbReference>
<organism evidence="6 7">
    <name type="scientific">Meridianimarinicoccus roseus</name>
    <dbReference type="NCBI Taxonomy" id="2072018"/>
    <lineage>
        <taxon>Bacteria</taxon>
        <taxon>Pseudomonadati</taxon>
        <taxon>Pseudomonadota</taxon>
        <taxon>Alphaproteobacteria</taxon>
        <taxon>Rhodobacterales</taxon>
        <taxon>Paracoccaceae</taxon>
        <taxon>Meridianimarinicoccus</taxon>
    </lineage>
</organism>
<dbReference type="InterPro" id="IPR033764">
    <property type="entry name" value="Sdr_B"/>
</dbReference>
<evidence type="ECO:0000256" key="2">
    <source>
        <dbReference type="ARBA" id="ARBA00007257"/>
    </source>
</evidence>
<gene>
    <name evidence="6" type="ORF">DKT77_11495</name>
</gene>
<name>A0A2V2LL83_9RHOB</name>
<dbReference type="GO" id="GO:0005576">
    <property type="term" value="C:extracellular region"/>
    <property type="evidence" value="ECO:0007669"/>
    <property type="project" value="UniProtKB-SubCell"/>
</dbReference>
<evidence type="ECO:0000256" key="3">
    <source>
        <dbReference type="ARBA" id="ARBA00022525"/>
    </source>
</evidence>
<dbReference type="CDD" id="cd02795">
    <property type="entry name" value="CBM6-CBM35-CBM36_like"/>
    <property type="match status" value="1"/>
</dbReference>
<evidence type="ECO:0000313" key="7">
    <source>
        <dbReference type="Proteomes" id="UP000245680"/>
    </source>
</evidence>
<dbReference type="Gene3D" id="2.60.40.10">
    <property type="entry name" value="Immunoglobulins"/>
    <property type="match status" value="2"/>
</dbReference>
<dbReference type="OrthoDB" id="9773411at2"/>
<accession>A0A2V2LL83</accession>
<dbReference type="AlphaFoldDB" id="A0A2V2LL83"/>
<evidence type="ECO:0000256" key="1">
    <source>
        <dbReference type="ARBA" id="ARBA00004613"/>
    </source>
</evidence>
<keyword evidence="4" id="KW-0732">Signal</keyword>
<feature type="domain" description="SD-repeat containing protein B" evidence="5">
    <location>
        <begin position="742"/>
        <end position="852"/>
    </location>
</feature>
<sequence>MTGTTVFEAEHMYRAGGFAVVHGTEASGGKLAKLACGSVGSLYDTYYGPAGTFDLTVHAQDEMDGCSTIDVYVDGRKVGSVRLDQPSNEVGSDHGGFDAFTLTNLDIPSGACIELRAMRDGGEYVRIDKITMEPSADPDDAPGSCGAGTVTLIDENFDHGGIHDIDAIKRDGNWKVNCDALFTNGCNDGVLKFAPVELSGQTEAALSFRIKTPCIDPFETSDYLKIVLVVDGEPTVLDVFRRDGHEFKGSVSGMTFGEHYTDLSYAMIDLPEGAQSVTLKFISSISARNEIIKIDDVKLTATGDACDDCPEGFTKISFDDLPRGTVVSDQYEGVTITAIANGFNKNNVFVIEAEDFDHLDGVHVEHNWAASGNAHVKAGSHGSISTTFTGDSDTYKIAIDVQDECDGKGIVEVLVNGSVVGTFEVRGKEGESGWTSGRDWGGKFSTFTLPNAIDIASGDTVKIVYRDPNGGELGRIDKVSFIDQTPDNAAMIFDTDNISGGDHDLAVGDGNVLIISEDGDSSDPDDNAKGGSVCFDFDNPVDVASIVVIDTEEGGKINAYDADGNLIGTVDVPHLQDNTKATVDLDFEGVAKLEVVLNGSGAVDDLCYDKDGPNGGNDPMNASIAGRYFCDDNFSNTDTAGDPAVVGALVELLDAAGNVIATQRTGDDGEYLFEGLAAGDYSVRFAADPDGDGKIFVTQNAGIDDTIDSDVDTVTGTTGTITLAAGEASTDNDAGIVDPRTAQLGDTLFVDANRDGRQNDAANAVAAGVTVSLLDASLNVIDTTVTGIDGTYLFDGLAKGTYYVDFDDVAGFDFTTAFVGDTAGDSNVDAAGLSDEITLAIGESNLTIDAGLVRENTAPDAVDDNGKVCANELLAIDVLANDSDPENDPLAVTQLAGQSIADGETISIDGTATVNGSSFAFTGLQATLTGGVVTFDGESAFEGLDIGEEATVTLSYTIDDGEAGSASADIDLTFCGVAETIEELAASLPAGLIGYSIINNYASGNSAESYDIVFSGTGDARFDGLTVTDAYCASALEATEVFPTVLSGELKPLTAAVAGELFGTGQNGEAAGDNLDLISWIINQDFEGQTSGAGGTFTQADIQSAIWGLTDNFLFNTGGNNARALEIYDAAINAPDSEGFVSGPGGKAVFYLDPVGDVPDREQPFIFAVEFDDYDCLC</sequence>
<proteinExistence type="inferred from homology"/>
<dbReference type="SUPFAM" id="SSF49785">
    <property type="entry name" value="Galactose-binding domain-like"/>
    <property type="match status" value="1"/>
</dbReference>
<comment type="similarity">
    <text evidence="2">Belongs to the serine-aspartate repeat-containing protein (SDr) family.</text>
</comment>